<keyword evidence="6 7" id="KW-0413">Isomerase</keyword>
<reference evidence="9 10" key="1">
    <citation type="submission" date="2017-06" db="EMBL/GenBank/DDBJ databases">
        <title>Complete genome sequence of Idiomarina piscisalsi strain 10PY1A isolated from soil of Soudi Arabia.</title>
        <authorList>
            <person name="Kim M.-C."/>
            <person name="Jung B.K."/>
            <person name="Budiyanto F."/>
            <person name="Nzila A."/>
            <person name="Shin J.-H."/>
        </authorList>
    </citation>
    <scope>NUCLEOTIDE SEQUENCE [LARGE SCALE GENOMIC DNA]</scope>
    <source>
        <strain evidence="9 10">10PY1A</strain>
    </source>
</reference>
<dbReference type="SUPFAM" id="SSF51351">
    <property type="entry name" value="Triosephosphate isomerase (TIM)"/>
    <property type="match status" value="1"/>
</dbReference>
<evidence type="ECO:0000256" key="1">
    <source>
        <dbReference type="ARBA" id="ARBA00004939"/>
    </source>
</evidence>
<keyword evidence="4 7" id="KW-0963">Cytoplasm</keyword>
<dbReference type="RefSeq" id="WP_088768516.1">
    <property type="nucleotide sequence ID" value="NZ_CP022133.1"/>
</dbReference>
<comment type="subcellular location">
    <subcellularLocation>
        <location evidence="7 8">Cytoplasm</location>
    </subcellularLocation>
</comment>
<evidence type="ECO:0000256" key="7">
    <source>
        <dbReference type="HAMAP-Rule" id="MF_00147"/>
    </source>
</evidence>
<keyword evidence="5 7" id="KW-0324">Glycolysis</keyword>
<dbReference type="InterPro" id="IPR020861">
    <property type="entry name" value="Triosephosphate_isomerase_AS"/>
</dbReference>
<sequence length="252" mass="27187">MPNASLVIANWKMNGNKALVKEMTAFLRDNKEQFNAVDVVVCPPFTLISDLTRECYYDDIAVGAQNVSEHESGAYTGEVSTSQLKEAGVGCVLIGHSERRQLFAENDEQINRKIKSALSADLQVVLCVGENKSQRDAGETWNVVSQQVKNALQDVATDNAGKIVVAYEPVWAIGTGDTATPEQAQEVHENLRALVVDLFGEIGNKLPLLYGGSVKPDNAKELFSQKDIDGGLIGGASLKTDDFLSICQAAQG</sequence>
<dbReference type="InterPro" id="IPR035990">
    <property type="entry name" value="TIM_sf"/>
</dbReference>
<dbReference type="HAMAP" id="MF_00147_B">
    <property type="entry name" value="TIM_B"/>
    <property type="match status" value="1"/>
</dbReference>
<protein>
    <recommendedName>
        <fullName evidence="7 8">Triosephosphate isomerase</fullName>
        <shortName evidence="7">TIM</shortName>
        <shortName evidence="7">TPI</shortName>
        <ecNumber evidence="7 8">5.3.1.1</ecNumber>
    </recommendedName>
    <alternativeName>
        <fullName evidence="7">Triose-phosphate isomerase</fullName>
    </alternativeName>
</protein>
<evidence type="ECO:0000256" key="8">
    <source>
        <dbReference type="RuleBase" id="RU363013"/>
    </source>
</evidence>
<dbReference type="Gene3D" id="3.20.20.70">
    <property type="entry name" value="Aldolase class I"/>
    <property type="match status" value="1"/>
</dbReference>
<dbReference type="Pfam" id="PF00121">
    <property type="entry name" value="TIM"/>
    <property type="match status" value="1"/>
</dbReference>
<name>A0ABM6LU84_9GAMM</name>
<evidence type="ECO:0000256" key="4">
    <source>
        <dbReference type="ARBA" id="ARBA00022490"/>
    </source>
</evidence>
<feature type="binding site" evidence="7">
    <location>
        <position position="174"/>
    </location>
    <ligand>
        <name>substrate</name>
    </ligand>
</feature>
<evidence type="ECO:0000256" key="2">
    <source>
        <dbReference type="ARBA" id="ARBA00007422"/>
    </source>
</evidence>
<dbReference type="InterPro" id="IPR022896">
    <property type="entry name" value="TrioseP_Isoase_bac/euk"/>
</dbReference>
<dbReference type="InterPro" id="IPR000652">
    <property type="entry name" value="Triosephosphate_isomerase"/>
</dbReference>
<dbReference type="PROSITE" id="PS51440">
    <property type="entry name" value="TIM_2"/>
    <property type="match status" value="1"/>
</dbReference>
<organism evidence="9 10">
    <name type="scientific">Idiomarina piscisalsi</name>
    <dbReference type="NCBI Taxonomy" id="1096243"/>
    <lineage>
        <taxon>Bacteria</taxon>
        <taxon>Pseudomonadati</taxon>
        <taxon>Pseudomonadota</taxon>
        <taxon>Gammaproteobacteria</taxon>
        <taxon>Alteromonadales</taxon>
        <taxon>Idiomarinaceae</taxon>
        <taxon>Idiomarina</taxon>
    </lineage>
</organism>
<evidence type="ECO:0000256" key="5">
    <source>
        <dbReference type="ARBA" id="ARBA00023152"/>
    </source>
</evidence>
<feature type="active site" description="Proton acceptor" evidence="7">
    <location>
        <position position="168"/>
    </location>
</feature>
<accession>A0ABM6LU84</accession>
<keyword evidence="3 7" id="KW-0312">Gluconeogenesis</keyword>
<dbReference type="EMBL" id="CP022133">
    <property type="protein sequence ID" value="ASG66131.1"/>
    <property type="molecule type" value="Genomic_DNA"/>
</dbReference>
<dbReference type="Proteomes" id="UP000197717">
    <property type="component" value="Chromosome"/>
</dbReference>
<comment type="catalytic activity">
    <reaction evidence="7 8">
        <text>D-glyceraldehyde 3-phosphate = dihydroxyacetone phosphate</text>
        <dbReference type="Rhea" id="RHEA:18585"/>
        <dbReference type="ChEBI" id="CHEBI:57642"/>
        <dbReference type="ChEBI" id="CHEBI:59776"/>
        <dbReference type="EC" id="5.3.1.1"/>
    </reaction>
</comment>
<dbReference type="PANTHER" id="PTHR21139">
    <property type="entry name" value="TRIOSEPHOSPHATE ISOMERASE"/>
    <property type="match status" value="1"/>
</dbReference>
<dbReference type="PANTHER" id="PTHR21139:SF42">
    <property type="entry name" value="TRIOSEPHOSPHATE ISOMERASE"/>
    <property type="match status" value="1"/>
</dbReference>
<evidence type="ECO:0000313" key="9">
    <source>
        <dbReference type="EMBL" id="ASG66131.1"/>
    </source>
</evidence>
<proteinExistence type="inferred from homology"/>
<comment type="similarity">
    <text evidence="2 7 8">Belongs to the triosephosphate isomerase family.</text>
</comment>
<feature type="binding site" evidence="7">
    <location>
        <position position="213"/>
    </location>
    <ligand>
        <name>substrate</name>
    </ligand>
</feature>
<comment type="function">
    <text evidence="7">Involved in the gluconeogenesis. Catalyzes stereospecifically the conversion of dihydroxyacetone phosphate (DHAP) to D-glyceraldehyde-3-phosphate (G3P).</text>
</comment>
<comment type="subunit">
    <text evidence="7 8">Homodimer.</text>
</comment>
<comment type="pathway">
    <text evidence="1">Carbohydrate metabolism; erythritol degradation.</text>
</comment>
<dbReference type="GO" id="GO:0016853">
    <property type="term" value="F:isomerase activity"/>
    <property type="evidence" value="ECO:0007669"/>
    <property type="project" value="UniProtKB-KW"/>
</dbReference>
<feature type="active site" description="Electrophile" evidence="7">
    <location>
        <position position="96"/>
    </location>
</feature>
<gene>
    <name evidence="7" type="primary">tpiA</name>
    <name evidence="9" type="ORF">CEW91_08235</name>
</gene>
<keyword evidence="10" id="KW-1185">Reference proteome</keyword>
<feature type="binding site" evidence="7">
    <location>
        <begin position="10"/>
        <end position="12"/>
    </location>
    <ligand>
        <name>substrate</name>
    </ligand>
</feature>
<dbReference type="PROSITE" id="PS00171">
    <property type="entry name" value="TIM_1"/>
    <property type="match status" value="1"/>
</dbReference>
<dbReference type="CDD" id="cd00311">
    <property type="entry name" value="TIM"/>
    <property type="match status" value="1"/>
</dbReference>
<evidence type="ECO:0000256" key="6">
    <source>
        <dbReference type="ARBA" id="ARBA00023235"/>
    </source>
</evidence>
<evidence type="ECO:0000313" key="10">
    <source>
        <dbReference type="Proteomes" id="UP000197717"/>
    </source>
</evidence>
<dbReference type="InterPro" id="IPR013785">
    <property type="entry name" value="Aldolase_TIM"/>
</dbReference>
<evidence type="ECO:0000256" key="3">
    <source>
        <dbReference type="ARBA" id="ARBA00022432"/>
    </source>
</evidence>
<comment type="pathway">
    <text evidence="7 8">Carbohydrate degradation; glycolysis; D-glyceraldehyde 3-phosphate from glycerone phosphate: step 1/1.</text>
</comment>
<dbReference type="EC" id="5.3.1.1" evidence="7 8"/>
<comment type="pathway">
    <text evidence="7 8">Carbohydrate biosynthesis; gluconeogenesis.</text>
</comment>
<feature type="binding site" evidence="7">
    <location>
        <begin position="234"/>
        <end position="235"/>
    </location>
    <ligand>
        <name>substrate</name>
    </ligand>
</feature>
<dbReference type="NCBIfam" id="TIGR00419">
    <property type="entry name" value="tim"/>
    <property type="match status" value="1"/>
</dbReference>